<keyword evidence="2" id="KW-1185">Reference proteome</keyword>
<evidence type="ECO:0000313" key="2">
    <source>
        <dbReference type="Proteomes" id="UP000265520"/>
    </source>
</evidence>
<name>A0A392PZT7_9FABA</name>
<dbReference type="Proteomes" id="UP000265520">
    <property type="component" value="Unassembled WGS sequence"/>
</dbReference>
<proteinExistence type="predicted"/>
<comment type="caution">
    <text evidence="1">The sequence shown here is derived from an EMBL/GenBank/DDBJ whole genome shotgun (WGS) entry which is preliminary data.</text>
</comment>
<evidence type="ECO:0000313" key="1">
    <source>
        <dbReference type="EMBL" id="MCI17172.1"/>
    </source>
</evidence>
<accession>A0A392PZT7</accession>
<reference evidence="1 2" key="1">
    <citation type="journal article" date="2018" name="Front. Plant Sci.">
        <title>Red Clover (Trifolium pratense) and Zigzag Clover (T. medium) - A Picture of Genomic Similarities and Differences.</title>
        <authorList>
            <person name="Dluhosova J."/>
            <person name="Istvanek J."/>
            <person name="Nedelnik J."/>
            <person name="Repkova J."/>
        </authorList>
    </citation>
    <scope>NUCLEOTIDE SEQUENCE [LARGE SCALE GENOMIC DNA]</scope>
    <source>
        <strain evidence="2">cv. 10/8</strain>
        <tissue evidence="1">Leaf</tissue>
    </source>
</reference>
<dbReference type="EMBL" id="LXQA010104241">
    <property type="protein sequence ID" value="MCI17172.1"/>
    <property type="molecule type" value="Genomic_DNA"/>
</dbReference>
<organism evidence="1 2">
    <name type="scientific">Trifolium medium</name>
    <dbReference type="NCBI Taxonomy" id="97028"/>
    <lineage>
        <taxon>Eukaryota</taxon>
        <taxon>Viridiplantae</taxon>
        <taxon>Streptophyta</taxon>
        <taxon>Embryophyta</taxon>
        <taxon>Tracheophyta</taxon>
        <taxon>Spermatophyta</taxon>
        <taxon>Magnoliopsida</taxon>
        <taxon>eudicotyledons</taxon>
        <taxon>Gunneridae</taxon>
        <taxon>Pentapetalae</taxon>
        <taxon>rosids</taxon>
        <taxon>fabids</taxon>
        <taxon>Fabales</taxon>
        <taxon>Fabaceae</taxon>
        <taxon>Papilionoideae</taxon>
        <taxon>50 kb inversion clade</taxon>
        <taxon>NPAAA clade</taxon>
        <taxon>Hologalegina</taxon>
        <taxon>IRL clade</taxon>
        <taxon>Trifolieae</taxon>
        <taxon>Trifolium</taxon>
    </lineage>
</organism>
<protein>
    <submittedName>
        <fullName evidence="1">Uncharacterized protein</fullName>
    </submittedName>
</protein>
<sequence>MIGKQNEVLNEEASNVLQEGVVLLGPSSEVNMGQKGIQNPNLPRPPNIHARDTALENEFFLDADDNASLGSMELDMELVEETPRLHQ</sequence>
<dbReference type="AlphaFoldDB" id="A0A392PZT7"/>